<comment type="caution">
    <text evidence="2">The sequence shown here is derived from an EMBL/GenBank/DDBJ whole genome shotgun (WGS) entry which is preliminary data.</text>
</comment>
<dbReference type="AlphaFoldDB" id="A0A090Q158"/>
<sequence length="720" mass="79245">MKKLYLQMVTAMTALFATNAKMEGIEMKEGEVLSLSEEQKEEIDKHFGQEGLADKFMSYHNEQAASQDNEQARKLAQQFLASDAMDDDEEEEEDADEDKTATATDAVKNLGAKVIHLEQDLKTAKDTIDKLANGPDNTPVEKVTGQVIQGMKHSKTHLFGSGLAIDAYNNRPWNAAAAAVSQGTSIDKVALTQWGDNVNVQQLNQDIGEYSRQFANEIINVLRDGQEVPSHWDFVSGVEDEYITTQLASGEVTQGWKAAFLPKNKQKFVPIINKIFDIQIDGIFTPKDLKSIEKNYLRMWFNEGSDPHKPRFVQFMVQHLLEKARKEDKIRLFKGVEDKDVDRTVAGNYLNAADGYLKIIDDNRGKTFMAIDTDVFTPENTYDVIQDIVENKIPQDFRVSAGLVLEVGTDVHRWYHDSRERKKGTNTDYARVTTVEKFPNITFEAIPQLEGTGLWTLQPSGNVGVMVDRPGEESVLKFQEFDRNVKFMGDYKMGVFVKAFGAKVDTDTPTLENQLFFCNNVPLLTDVYIAADANDSTPSVADHHALSLGATNTGATNVTKIDDVVEGQYVYLYGDSDVNVSTIVNGANIILDDGDFALTKGNKITLLGLSGGKVIEVNRTVAGTAASVEEVILAADATTANAEAGKNFKTQENTAATAFTNIENAVKDVVYTITGGSDTNATTIAASNANFLLTGDVTLNEGSFIKLLFNGSKFVETARG</sequence>
<keyword evidence="3" id="KW-1185">Reference proteome</keyword>
<gene>
    <name evidence="2" type="ORF">JCM19294_1133</name>
</gene>
<organism evidence="2 3">
    <name type="scientific">Nonlabens tegetincola</name>
    <dbReference type="NCBI Taxonomy" id="323273"/>
    <lineage>
        <taxon>Bacteria</taxon>
        <taxon>Pseudomonadati</taxon>
        <taxon>Bacteroidota</taxon>
        <taxon>Flavobacteriia</taxon>
        <taxon>Flavobacteriales</taxon>
        <taxon>Flavobacteriaceae</taxon>
        <taxon>Nonlabens</taxon>
    </lineage>
</organism>
<accession>A0A090Q158</accession>
<dbReference type="RefSeq" id="WP_042278323.1">
    <property type="nucleotide sequence ID" value="NZ_BBML01000003.1"/>
</dbReference>
<dbReference type="eggNOG" id="ENOG502Z894">
    <property type="taxonomic scope" value="Bacteria"/>
</dbReference>
<name>A0A090Q158_9FLAO</name>
<dbReference type="Proteomes" id="UP000029221">
    <property type="component" value="Unassembled WGS sequence"/>
</dbReference>
<evidence type="ECO:0000313" key="3">
    <source>
        <dbReference type="Proteomes" id="UP000029221"/>
    </source>
</evidence>
<dbReference type="EMBL" id="BBML01000003">
    <property type="protein sequence ID" value="GAK96824.1"/>
    <property type="molecule type" value="Genomic_DNA"/>
</dbReference>
<feature type="region of interest" description="Disordered" evidence="1">
    <location>
        <begin position="82"/>
        <end position="103"/>
    </location>
</feature>
<feature type="compositionally biased region" description="Acidic residues" evidence="1">
    <location>
        <begin position="84"/>
        <end position="97"/>
    </location>
</feature>
<proteinExistence type="predicted"/>
<reference evidence="2" key="1">
    <citation type="journal article" date="2014" name="Genome Announc.">
        <title>Draft Genome Sequences of Marine Flavobacterium Nonlabens Strains NR17, NR24, NR27, NR32, NR33, and Ara13.</title>
        <authorList>
            <person name="Nakanishi M."/>
            <person name="Meirelles P."/>
            <person name="Suzuki R."/>
            <person name="Takatani N."/>
            <person name="Mino S."/>
            <person name="Suda W."/>
            <person name="Oshima K."/>
            <person name="Hattori M."/>
            <person name="Ohkuma M."/>
            <person name="Hosokawa M."/>
            <person name="Miyashita K."/>
            <person name="Thompson F.L."/>
            <person name="Niwa A."/>
            <person name="Sawabe T."/>
            <person name="Sawabe T."/>
        </authorList>
    </citation>
    <scope>NUCLEOTIDE SEQUENCE [LARGE SCALE GENOMIC DNA]</scope>
    <source>
        <strain evidence="2">JCM 19294</strain>
    </source>
</reference>
<protein>
    <submittedName>
        <fullName evidence="2">Uncharacterized protein</fullName>
    </submittedName>
</protein>
<evidence type="ECO:0000313" key="2">
    <source>
        <dbReference type="EMBL" id="GAK96824.1"/>
    </source>
</evidence>
<evidence type="ECO:0000256" key="1">
    <source>
        <dbReference type="SAM" id="MobiDB-lite"/>
    </source>
</evidence>